<feature type="compositionally biased region" description="Acidic residues" evidence="1">
    <location>
        <begin position="204"/>
        <end position="213"/>
    </location>
</feature>
<dbReference type="AlphaFoldDB" id="A0AAU8K0Y2"/>
<proteinExistence type="predicted"/>
<organism evidence="2">
    <name type="scientific">Kitasatospora camelliae</name>
    <dbReference type="NCBI Taxonomy" id="3156397"/>
    <lineage>
        <taxon>Bacteria</taxon>
        <taxon>Bacillati</taxon>
        <taxon>Actinomycetota</taxon>
        <taxon>Actinomycetes</taxon>
        <taxon>Kitasatosporales</taxon>
        <taxon>Streptomycetaceae</taxon>
        <taxon>Kitasatospora</taxon>
    </lineage>
</organism>
<protein>
    <recommendedName>
        <fullName evidence="3">XPB/Ssl2-like helicase family protein</fullName>
    </recommendedName>
</protein>
<feature type="region of interest" description="Disordered" evidence="1">
    <location>
        <begin position="186"/>
        <end position="217"/>
    </location>
</feature>
<evidence type="ECO:0000256" key="1">
    <source>
        <dbReference type="SAM" id="MobiDB-lite"/>
    </source>
</evidence>
<dbReference type="KEGG" id="kcm:ABWK59_24365"/>
<reference evidence="2" key="1">
    <citation type="submission" date="2024-06" db="EMBL/GenBank/DDBJ databases">
        <title>The genome sequences of Kitasatospora sp. strain HUAS MG31.</title>
        <authorList>
            <person name="Mo P."/>
        </authorList>
    </citation>
    <scope>NUCLEOTIDE SEQUENCE</scope>
    <source>
        <strain evidence="2">HUAS MG31</strain>
    </source>
</reference>
<sequence length="550" mass="58281">MAGRSRYTSDNPSTSEGGEEHGEGLLPADFELADLYGASNGGDEDLDDSAVIVPPISLPPDAELAAAALGVPLIARALKLARWTAPHRPVDEHGDLTEPDREPAARLLELAPAEGEVAEDAVVEAMRAWALACDLDLVETGTTAEGEHVAIPGPDLEAAEEGDPETVLALWLEAAGIVRELAAEADSLPAEGEEPAGEGAGAEEGAEEDEGPDEAGLSDVEEARDAAAELLDEALQVLYETTAFAEPGAETVPLGVLAALLVVPEGEEPDEEMLGDITDLMVSLDPMLADLAELGLLEHRPIDPELFEEEEAGEPAAADEEAPLDEAEAARFGMVRLTPLGQYAVREWLLEEGYDAPLIGELAQGDAGTLLRGLAETTNVLPERELQAWLSGREPVAAARELLAAARGRDATGPVRRMYCVVALGELGTPAHPAVEEVLEDPDLGGLARIWLREHGLEVAPPERPVALWHTVDSFAAVLLASQGDAARLRELVAALPVTDNPASYFGELWRVPHPYTAEVLEVVGELHLDRNVAKEARKAAFKARSQRGK</sequence>
<accession>A0AAU8K0Y2</accession>
<feature type="region of interest" description="Disordered" evidence="1">
    <location>
        <begin position="1"/>
        <end position="29"/>
    </location>
</feature>
<feature type="compositionally biased region" description="Polar residues" evidence="1">
    <location>
        <begin position="1"/>
        <end position="15"/>
    </location>
</feature>
<name>A0AAU8K0Y2_9ACTN</name>
<dbReference type="EMBL" id="CP159872">
    <property type="protein sequence ID" value="XCM81810.1"/>
    <property type="molecule type" value="Genomic_DNA"/>
</dbReference>
<gene>
    <name evidence="2" type="ORF">ABWK59_24365</name>
</gene>
<dbReference type="RefSeq" id="WP_354642738.1">
    <property type="nucleotide sequence ID" value="NZ_CP159872.1"/>
</dbReference>
<evidence type="ECO:0000313" key="2">
    <source>
        <dbReference type="EMBL" id="XCM81810.1"/>
    </source>
</evidence>
<evidence type="ECO:0008006" key="3">
    <source>
        <dbReference type="Google" id="ProtNLM"/>
    </source>
</evidence>